<dbReference type="PANTHER" id="PTHR10292:SF1">
    <property type="entry name" value="CLATHRIN HEAVY CHAIN"/>
    <property type="match status" value="1"/>
</dbReference>
<name>A0A7R9SWE6_9CHLO</name>
<dbReference type="InterPro" id="IPR000547">
    <property type="entry name" value="Clathrin_H-chain/VPS_repeat"/>
</dbReference>
<dbReference type="GO" id="GO:0006886">
    <property type="term" value="P:intracellular protein transport"/>
    <property type="evidence" value="ECO:0007669"/>
    <property type="project" value="UniProtKB-UniRule"/>
</dbReference>
<evidence type="ECO:0000313" key="2">
    <source>
        <dbReference type="EMBL" id="CAD8217024.1"/>
    </source>
</evidence>
<dbReference type="PROSITE" id="PS50236">
    <property type="entry name" value="CHCR"/>
    <property type="match status" value="1"/>
</dbReference>
<sequence length="159" mass="17872">MYKDAMDLQRKDKLYKDAMETAAQSGESDLALELLQFFTDEKKPECFAACLFTCYELIKPDVALELAWMNGMMEYVMPFVIQFVREYSNKVDNLVQEKKDRANAETTAEEEAKAQAAQANMYASLLPPALPAAPGQGIPPDQMAAYQAAQQQQQMYGGY</sequence>
<protein>
    <recommendedName>
        <fullName evidence="3">Clathrin heavy chain</fullName>
    </recommendedName>
</protein>
<evidence type="ECO:0008006" key="3">
    <source>
        <dbReference type="Google" id="ProtNLM"/>
    </source>
</evidence>
<proteinExistence type="predicted"/>
<dbReference type="GO" id="GO:0006898">
    <property type="term" value="P:receptor-mediated endocytosis"/>
    <property type="evidence" value="ECO:0007669"/>
    <property type="project" value="TreeGrafter"/>
</dbReference>
<accession>A0A7R9SWE6</accession>
<dbReference type="EMBL" id="HBDW01000699">
    <property type="protein sequence ID" value="CAD8217024.1"/>
    <property type="molecule type" value="Transcribed_RNA"/>
</dbReference>
<dbReference type="GO" id="GO:0071439">
    <property type="term" value="C:clathrin complex"/>
    <property type="evidence" value="ECO:0007669"/>
    <property type="project" value="TreeGrafter"/>
</dbReference>
<dbReference type="GO" id="GO:0032051">
    <property type="term" value="F:clathrin light chain binding"/>
    <property type="evidence" value="ECO:0007669"/>
    <property type="project" value="TreeGrafter"/>
</dbReference>
<feature type="repeat" description="CHCR" evidence="1">
    <location>
        <begin position="1"/>
        <end position="47"/>
    </location>
</feature>
<dbReference type="PANTHER" id="PTHR10292">
    <property type="entry name" value="CLATHRIN HEAVY CHAIN RELATED"/>
    <property type="match status" value="1"/>
</dbReference>
<gene>
    <name evidence="2" type="ORF">PPRO1472_LOCUS464</name>
</gene>
<evidence type="ECO:0000256" key="1">
    <source>
        <dbReference type="PROSITE-ProRule" id="PRU01006"/>
    </source>
</evidence>
<dbReference type="AlphaFoldDB" id="A0A7R9SWE6"/>
<reference evidence="2" key="1">
    <citation type="submission" date="2021-01" db="EMBL/GenBank/DDBJ databases">
        <authorList>
            <person name="Corre E."/>
            <person name="Pelletier E."/>
            <person name="Niang G."/>
            <person name="Scheremetjew M."/>
            <person name="Finn R."/>
            <person name="Kale V."/>
            <person name="Holt S."/>
            <person name="Cochrane G."/>
            <person name="Meng A."/>
            <person name="Brown T."/>
            <person name="Cohen L."/>
        </authorList>
    </citation>
    <scope>NUCLEOTIDE SEQUENCE</scope>
    <source>
        <strain evidence="2">RCC251</strain>
    </source>
</reference>
<organism evidence="2">
    <name type="scientific">Pycnococcus provasolii</name>
    <dbReference type="NCBI Taxonomy" id="41880"/>
    <lineage>
        <taxon>Eukaryota</taxon>
        <taxon>Viridiplantae</taxon>
        <taxon>Chlorophyta</taxon>
        <taxon>Pseudoscourfieldiophyceae</taxon>
        <taxon>Pseudoscourfieldiales</taxon>
        <taxon>Pycnococcaceae</taxon>
        <taxon>Pycnococcus</taxon>
    </lineage>
</organism>
<dbReference type="Gene3D" id="1.25.40.730">
    <property type="match status" value="1"/>
</dbReference>
<dbReference type="FunFam" id="1.25.40.730:FF:000002">
    <property type="entry name" value="Clathrin heavy chain"/>
    <property type="match status" value="1"/>
</dbReference>